<feature type="transmembrane region" description="Helical" evidence="6">
    <location>
        <begin position="481"/>
        <end position="503"/>
    </location>
</feature>
<evidence type="ECO:0000256" key="3">
    <source>
        <dbReference type="ARBA" id="ARBA00022692"/>
    </source>
</evidence>
<evidence type="ECO:0000256" key="2">
    <source>
        <dbReference type="ARBA" id="ARBA00022448"/>
    </source>
</evidence>
<reference evidence="8" key="2">
    <citation type="journal article" date="2008" name="Genome Biol.">
        <title>Improved genome assembly and evidence-based global gene model set for the chordate Ciona intestinalis: new insight into intron and operon populations.</title>
        <authorList>
            <person name="Satou Y."/>
            <person name="Mineta K."/>
            <person name="Ogasawara M."/>
            <person name="Sasakura Y."/>
            <person name="Shoguchi E."/>
            <person name="Ueno K."/>
            <person name="Yamada L."/>
            <person name="Matsumoto J."/>
            <person name="Wasserscheid J."/>
            <person name="Dewar K."/>
            <person name="Wiley G.B."/>
            <person name="Macmil S.L."/>
            <person name="Roe B.A."/>
            <person name="Zeller R.W."/>
            <person name="Hastings K.E."/>
            <person name="Lemaire P."/>
            <person name="Lindquist E."/>
            <person name="Endo T."/>
            <person name="Hotta K."/>
            <person name="Inaba K."/>
        </authorList>
    </citation>
    <scope>NUCLEOTIDE SEQUENCE [LARGE SCALE GENOMIC DNA]</scope>
    <source>
        <strain evidence="8">wild type</strain>
    </source>
</reference>
<dbReference type="OMA" id="NDVCLAR"/>
<dbReference type="HOGENOM" id="CLU_007946_15_7_1"/>
<dbReference type="GO" id="GO:0015171">
    <property type="term" value="F:amino acid transmembrane transporter activity"/>
    <property type="evidence" value="ECO:0000318"/>
    <property type="project" value="GO_Central"/>
</dbReference>
<evidence type="ECO:0000256" key="4">
    <source>
        <dbReference type="ARBA" id="ARBA00022989"/>
    </source>
</evidence>
<dbReference type="AlphaFoldDB" id="F6XYT3"/>
<feature type="transmembrane region" description="Helical" evidence="6">
    <location>
        <begin position="76"/>
        <end position="98"/>
    </location>
</feature>
<feature type="transmembrane region" description="Helical" evidence="6">
    <location>
        <begin position="200"/>
        <end position="221"/>
    </location>
</feature>
<dbReference type="PANTHER" id="PTHR43243">
    <property type="entry name" value="INNER MEMBRANE TRANSPORTER YGJI-RELATED"/>
    <property type="match status" value="1"/>
</dbReference>
<evidence type="ECO:0000256" key="6">
    <source>
        <dbReference type="SAM" id="Phobius"/>
    </source>
</evidence>
<reference evidence="9" key="1">
    <citation type="journal article" date="2002" name="Science">
        <title>The draft genome of Ciona intestinalis: insights into chordate and vertebrate origins.</title>
        <authorList>
            <person name="Dehal P."/>
            <person name="Satou Y."/>
            <person name="Campbell R.K."/>
            <person name="Chapman J."/>
            <person name="Degnan B."/>
            <person name="De Tomaso A."/>
            <person name="Davidson B."/>
            <person name="Di Gregorio A."/>
            <person name="Gelpke M."/>
            <person name="Goodstein D.M."/>
            <person name="Harafuji N."/>
            <person name="Hastings K.E."/>
            <person name="Ho I."/>
            <person name="Hotta K."/>
            <person name="Huang W."/>
            <person name="Kawashima T."/>
            <person name="Lemaire P."/>
            <person name="Martinez D."/>
            <person name="Meinertzhagen I.A."/>
            <person name="Necula S."/>
            <person name="Nonaka M."/>
            <person name="Putnam N."/>
            <person name="Rash S."/>
            <person name="Saiga H."/>
            <person name="Satake M."/>
            <person name="Terry A."/>
            <person name="Yamada L."/>
            <person name="Wang H.G."/>
            <person name="Awazu S."/>
            <person name="Azumi K."/>
            <person name="Boore J."/>
            <person name="Branno M."/>
            <person name="Chin-Bow S."/>
            <person name="DeSantis R."/>
            <person name="Doyle S."/>
            <person name="Francino P."/>
            <person name="Keys D.N."/>
            <person name="Haga S."/>
            <person name="Hayashi H."/>
            <person name="Hino K."/>
            <person name="Imai K.S."/>
            <person name="Inaba K."/>
            <person name="Kano S."/>
            <person name="Kobayashi K."/>
            <person name="Kobayashi M."/>
            <person name="Lee B.I."/>
            <person name="Makabe K.W."/>
            <person name="Manohar C."/>
            <person name="Matassi G."/>
            <person name="Medina M."/>
            <person name="Mochizuki Y."/>
            <person name="Mount S."/>
            <person name="Morishita T."/>
            <person name="Miura S."/>
            <person name="Nakayama A."/>
            <person name="Nishizaka S."/>
            <person name="Nomoto H."/>
            <person name="Ohta F."/>
            <person name="Oishi K."/>
            <person name="Rigoutsos I."/>
            <person name="Sano M."/>
            <person name="Sasaki A."/>
            <person name="Sasakura Y."/>
            <person name="Shoguchi E."/>
            <person name="Shin-i T."/>
            <person name="Spagnuolo A."/>
            <person name="Stainier D."/>
            <person name="Suzuki M.M."/>
            <person name="Tassy O."/>
            <person name="Takatori N."/>
            <person name="Tokuoka M."/>
            <person name="Yagi K."/>
            <person name="Yoshizaki F."/>
            <person name="Wada S."/>
            <person name="Zhang C."/>
            <person name="Hyatt P.D."/>
            <person name="Larimer F."/>
            <person name="Detter C."/>
            <person name="Doggett N."/>
            <person name="Glavina T."/>
            <person name="Hawkins T."/>
            <person name="Richardson P."/>
            <person name="Lucas S."/>
            <person name="Kohara Y."/>
            <person name="Levine M."/>
            <person name="Satoh N."/>
            <person name="Rokhsar D.S."/>
        </authorList>
    </citation>
    <scope>NUCLEOTIDE SEQUENCE [LARGE SCALE GENOMIC DNA]</scope>
</reference>
<evidence type="ECO:0000256" key="1">
    <source>
        <dbReference type="ARBA" id="ARBA00004141"/>
    </source>
</evidence>
<dbReference type="Gene3D" id="1.20.1740.10">
    <property type="entry name" value="Amino acid/polyamine transporter I"/>
    <property type="match status" value="2"/>
</dbReference>
<evidence type="ECO:0000313" key="8">
    <source>
        <dbReference type="Ensembl" id="ENSCINP00000015071.3"/>
    </source>
</evidence>
<dbReference type="GO" id="GO:0006865">
    <property type="term" value="P:amino acid transport"/>
    <property type="evidence" value="ECO:0000318"/>
    <property type="project" value="GO_Central"/>
</dbReference>
<keyword evidence="2" id="KW-0813">Transport</keyword>
<dbReference type="InParanoid" id="F6XYT3"/>
<protein>
    <recommendedName>
        <fullName evidence="7">Cationic amino acid transporter C-terminal domain-containing protein</fullName>
    </recommendedName>
</protein>
<feature type="transmembrane region" description="Helical" evidence="6">
    <location>
        <begin position="168"/>
        <end position="188"/>
    </location>
</feature>
<organism evidence="8 9">
    <name type="scientific">Ciona intestinalis</name>
    <name type="common">Transparent sea squirt</name>
    <name type="synonym">Ascidia intestinalis</name>
    <dbReference type="NCBI Taxonomy" id="7719"/>
    <lineage>
        <taxon>Eukaryota</taxon>
        <taxon>Metazoa</taxon>
        <taxon>Chordata</taxon>
        <taxon>Tunicata</taxon>
        <taxon>Ascidiacea</taxon>
        <taxon>Phlebobranchia</taxon>
        <taxon>Cionidae</taxon>
        <taxon>Ciona</taxon>
    </lineage>
</organism>
<dbReference type="GeneTree" id="ENSGT00940000154637"/>
<keyword evidence="4 6" id="KW-1133">Transmembrane helix</keyword>
<feature type="transmembrane region" description="Helical" evidence="6">
    <location>
        <begin position="397"/>
        <end position="416"/>
    </location>
</feature>
<dbReference type="Pfam" id="PF13906">
    <property type="entry name" value="AA_permease_C"/>
    <property type="match status" value="1"/>
</dbReference>
<evidence type="ECO:0000313" key="9">
    <source>
        <dbReference type="Proteomes" id="UP000008144"/>
    </source>
</evidence>
<dbReference type="InterPro" id="IPR002293">
    <property type="entry name" value="AA/rel_permease1"/>
</dbReference>
<feature type="domain" description="Cationic amino acid transporter C-terminal" evidence="7">
    <location>
        <begin position="542"/>
        <end position="592"/>
    </location>
</feature>
<evidence type="ECO:0000259" key="7">
    <source>
        <dbReference type="Pfam" id="PF13906"/>
    </source>
</evidence>
<dbReference type="EMBL" id="EAAA01001280">
    <property type="status" value="NOT_ANNOTATED_CDS"/>
    <property type="molecule type" value="Genomic_DNA"/>
</dbReference>
<feature type="transmembrane region" description="Helical" evidence="6">
    <location>
        <begin position="233"/>
        <end position="253"/>
    </location>
</feature>
<reference evidence="8" key="4">
    <citation type="submission" date="2025-09" db="UniProtKB">
        <authorList>
            <consortium name="Ensembl"/>
        </authorList>
    </citation>
    <scope>IDENTIFICATION</scope>
</reference>
<name>F6XYT3_CIOIN</name>
<feature type="transmembrane region" description="Helical" evidence="6">
    <location>
        <begin position="370"/>
        <end position="391"/>
    </location>
</feature>
<evidence type="ECO:0000256" key="5">
    <source>
        <dbReference type="ARBA" id="ARBA00023136"/>
    </source>
</evidence>
<feature type="transmembrane region" description="Helical" evidence="6">
    <location>
        <begin position="544"/>
        <end position="563"/>
    </location>
</feature>
<keyword evidence="5 6" id="KW-0472">Membrane</keyword>
<proteinExistence type="predicted"/>
<dbReference type="Ensembl" id="ENSCINT00000015071.3">
    <property type="protein sequence ID" value="ENSCINP00000015071.3"/>
    <property type="gene ID" value="ENSCING00000007337.3"/>
</dbReference>
<dbReference type="PANTHER" id="PTHR43243:SF4">
    <property type="entry name" value="CATIONIC AMINO ACID TRANSPORTER 4"/>
    <property type="match status" value="1"/>
</dbReference>
<dbReference type="Pfam" id="PF13520">
    <property type="entry name" value="AA_permease_2"/>
    <property type="match status" value="1"/>
</dbReference>
<sequence>IVSEKRKICRLIINKVASDVTALVRKKSFSTEVSTDQLRRCLRLFDVTALSLGAMLGVGIYVTTGTVIHNTSGPSVIISYLLAGIASGLSAVCYAELCARIPATGSAYQFTYFTLGEIWGFLVGWNVAFEHAVGAASGGRALAEVIDEFSNHTIRNYMEKHVPLPGGILASYPDFIGTAFMILCVGLVASGIKSSSTGNIVLGSINIFVILFIICAGLHYADIRNWTEVKGGFFPYGFSGVLSGTAVLIFSYVGYEVVASTTEESINPGRDVPLALLISLSIITVLYVLTSIAITLMVPWNKISVTAPFTNAFQQKGLNWAVYIVFIGLATSVFTSTIAIFIVVPRYLFAMARDGLLWPIFHKVNERTKVPVFGTIVCGSLVILLDIFFSVSQLVEFLAIGQLFACTFVSICVIRLRYEPYENQRFSTKRDDKRLSNFEEENLLLEGLKNDHEAGLVKESILISKFGSYFKWTQKYRPGQVVFYSLIVAIAFISGEMFLLTYGSRYSETWWFIIISIILVTCTLLSLCFILTFEQNTQGSGFKVPFVPFIPFLSIVINLWLMLNLHVMTWVRFGIWNVLGLLIYFLYSFSHSK</sequence>
<reference evidence="8" key="3">
    <citation type="submission" date="2025-08" db="UniProtKB">
        <authorList>
            <consortium name="Ensembl"/>
        </authorList>
    </citation>
    <scope>IDENTIFICATION</scope>
</reference>
<feature type="transmembrane region" description="Helical" evidence="6">
    <location>
        <begin position="509"/>
        <end position="532"/>
    </location>
</feature>
<comment type="subcellular location">
    <subcellularLocation>
        <location evidence="1">Membrane</location>
        <topology evidence="1">Multi-pass membrane protein</topology>
    </subcellularLocation>
</comment>
<feature type="transmembrane region" description="Helical" evidence="6">
    <location>
        <begin position="44"/>
        <end position="64"/>
    </location>
</feature>
<feature type="transmembrane region" description="Helical" evidence="6">
    <location>
        <begin position="110"/>
        <end position="128"/>
    </location>
</feature>
<accession>F6XYT3</accession>
<keyword evidence="3 6" id="KW-0812">Transmembrane</keyword>
<dbReference type="GO" id="GO:0005886">
    <property type="term" value="C:plasma membrane"/>
    <property type="evidence" value="ECO:0000318"/>
    <property type="project" value="GO_Central"/>
</dbReference>
<dbReference type="Proteomes" id="UP000008144">
    <property type="component" value="Chromosome 14"/>
</dbReference>
<keyword evidence="9" id="KW-1185">Reference proteome</keyword>
<feature type="transmembrane region" description="Helical" evidence="6">
    <location>
        <begin position="569"/>
        <end position="587"/>
    </location>
</feature>
<dbReference type="InterPro" id="IPR029485">
    <property type="entry name" value="CAT_C"/>
</dbReference>
<feature type="transmembrane region" description="Helical" evidence="6">
    <location>
        <begin position="274"/>
        <end position="300"/>
    </location>
</feature>
<feature type="transmembrane region" description="Helical" evidence="6">
    <location>
        <begin position="320"/>
        <end position="349"/>
    </location>
</feature>